<dbReference type="EMBL" id="NMUH01003647">
    <property type="protein sequence ID" value="MQM06522.1"/>
    <property type="molecule type" value="Genomic_DNA"/>
</dbReference>
<dbReference type="InterPro" id="IPR004639">
    <property type="entry name" value="4pyrrol_synth_GluAld_NH2Trfase"/>
</dbReference>
<comment type="subunit">
    <text evidence="6">Homodimer.</text>
</comment>
<dbReference type="Gene3D" id="3.40.640.10">
    <property type="entry name" value="Type I PLP-dependent aspartate aminotransferase-like (Major domain)"/>
    <property type="match status" value="1"/>
</dbReference>
<evidence type="ECO:0000256" key="5">
    <source>
        <dbReference type="ARBA" id="ARBA00008981"/>
    </source>
</evidence>
<dbReference type="PANTHER" id="PTHR43713:SF3">
    <property type="entry name" value="GLUTAMATE-1-SEMIALDEHYDE 2,1-AMINOMUTASE 1, CHLOROPLASTIC-RELATED"/>
    <property type="match status" value="1"/>
</dbReference>
<dbReference type="EC" id="5.4.3.8" evidence="7"/>
<dbReference type="InterPro" id="IPR015421">
    <property type="entry name" value="PyrdxlP-dep_Trfase_major"/>
</dbReference>
<keyword evidence="10" id="KW-0627">Porphyrin biosynthesis</keyword>
<dbReference type="SMR" id="A0A843W937"/>
<evidence type="ECO:0000313" key="13">
    <source>
        <dbReference type="EMBL" id="MQM06522.1"/>
    </source>
</evidence>
<dbReference type="UniPathway" id="UPA00251">
    <property type="reaction ID" value="UER00317"/>
</dbReference>
<dbReference type="InterPro" id="IPR005814">
    <property type="entry name" value="Aminotrans_3"/>
</dbReference>
<dbReference type="HAMAP" id="MF_00375">
    <property type="entry name" value="HemL_aminotrans_3"/>
    <property type="match status" value="1"/>
</dbReference>
<comment type="caution">
    <text evidence="13">The sequence shown here is derived from an EMBL/GenBank/DDBJ whole genome shotgun (WGS) entry which is preliminary data.</text>
</comment>
<evidence type="ECO:0000256" key="8">
    <source>
        <dbReference type="ARBA" id="ARBA00022898"/>
    </source>
</evidence>
<dbReference type="OrthoDB" id="425114at2759"/>
<dbReference type="CDD" id="cd00610">
    <property type="entry name" value="OAT_like"/>
    <property type="match status" value="1"/>
</dbReference>
<evidence type="ECO:0000256" key="1">
    <source>
        <dbReference type="ARBA" id="ARBA00001579"/>
    </source>
</evidence>
<dbReference type="InterPro" id="IPR049704">
    <property type="entry name" value="Aminotrans_3_PPA_site"/>
</dbReference>
<dbReference type="PANTHER" id="PTHR43713">
    <property type="entry name" value="GLUTAMATE-1-SEMIALDEHYDE 2,1-AMINOMUTASE"/>
    <property type="match status" value="1"/>
</dbReference>
<dbReference type="SUPFAM" id="SSF53383">
    <property type="entry name" value="PLP-dependent transferases"/>
    <property type="match status" value="1"/>
</dbReference>
<evidence type="ECO:0000256" key="9">
    <source>
        <dbReference type="ARBA" id="ARBA00023235"/>
    </source>
</evidence>
<keyword evidence="9" id="KW-0413">Isomerase</keyword>
<organism evidence="13 14">
    <name type="scientific">Colocasia esculenta</name>
    <name type="common">Wild taro</name>
    <name type="synonym">Arum esculentum</name>
    <dbReference type="NCBI Taxonomy" id="4460"/>
    <lineage>
        <taxon>Eukaryota</taxon>
        <taxon>Viridiplantae</taxon>
        <taxon>Streptophyta</taxon>
        <taxon>Embryophyta</taxon>
        <taxon>Tracheophyta</taxon>
        <taxon>Spermatophyta</taxon>
        <taxon>Magnoliopsida</taxon>
        <taxon>Liliopsida</taxon>
        <taxon>Araceae</taxon>
        <taxon>Aroideae</taxon>
        <taxon>Colocasieae</taxon>
        <taxon>Colocasia</taxon>
    </lineage>
</organism>
<comment type="catalytic activity">
    <reaction evidence="1">
        <text>(S)-4-amino-5-oxopentanoate = 5-aminolevulinate</text>
        <dbReference type="Rhea" id="RHEA:14265"/>
        <dbReference type="ChEBI" id="CHEBI:57501"/>
        <dbReference type="ChEBI" id="CHEBI:356416"/>
        <dbReference type="EC" id="5.4.3.8"/>
    </reaction>
</comment>
<dbReference type="Pfam" id="PF00202">
    <property type="entry name" value="Aminotran_3"/>
    <property type="match status" value="1"/>
</dbReference>
<evidence type="ECO:0000256" key="6">
    <source>
        <dbReference type="ARBA" id="ARBA00011738"/>
    </source>
</evidence>
<keyword evidence="14" id="KW-1185">Reference proteome</keyword>
<comment type="similarity">
    <text evidence="5">Belongs to the class-III pyridoxal-phosphate-dependent aminotransferase family. HemL subfamily.</text>
</comment>
<evidence type="ECO:0000256" key="7">
    <source>
        <dbReference type="ARBA" id="ARBA00012143"/>
    </source>
</evidence>
<evidence type="ECO:0000256" key="12">
    <source>
        <dbReference type="RuleBase" id="RU003560"/>
    </source>
</evidence>
<dbReference type="PROSITE" id="PS00600">
    <property type="entry name" value="AA_TRANSFER_CLASS_3"/>
    <property type="match status" value="1"/>
</dbReference>
<dbReference type="FunFam" id="3.40.640.10:FF:000021">
    <property type="entry name" value="Glutamate-1-semialdehyde 2,1-aminomutase"/>
    <property type="match status" value="1"/>
</dbReference>
<dbReference type="Proteomes" id="UP000652761">
    <property type="component" value="Unassembled WGS sequence"/>
</dbReference>
<evidence type="ECO:0000256" key="3">
    <source>
        <dbReference type="ARBA" id="ARBA00004819"/>
    </source>
</evidence>
<dbReference type="GO" id="GO:0030170">
    <property type="term" value="F:pyridoxal phosphate binding"/>
    <property type="evidence" value="ECO:0007669"/>
    <property type="project" value="InterPro"/>
</dbReference>
<dbReference type="UniPathway" id="UPA00668"/>
<name>A0A843W937_COLES</name>
<dbReference type="GO" id="GO:0015995">
    <property type="term" value="P:chlorophyll biosynthetic process"/>
    <property type="evidence" value="ECO:0007669"/>
    <property type="project" value="UniProtKB-UniPathway"/>
</dbReference>
<dbReference type="GO" id="GO:0008483">
    <property type="term" value="F:transaminase activity"/>
    <property type="evidence" value="ECO:0007669"/>
    <property type="project" value="InterPro"/>
</dbReference>
<dbReference type="InterPro" id="IPR015422">
    <property type="entry name" value="PyrdxlP-dep_Trfase_small"/>
</dbReference>
<gene>
    <name evidence="13" type="ORF">Taro_039344</name>
</gene>
<dbReference type="InterPro" id="IPR015424">
    <property type="entry name" value="PyrdxlP-dep_Trfase"/>
</dbReference>
<proteinExistence type="inferred from homology"/>
<evidence type="ECO:0000256" key="4">
    <source>
        <dbReference type="ARBA" id="ARBA00005173"/>
    </source>
</evidence>
<dbReference type="FunFam" id="3.90.1150.10:FF:000012">
    <property type="entry name" value="Glutamate-1-semialdehyde 2,1-aminomutase"/>
    <property type="match status" value="1"/>
</dbReference>
<dbReference type="GO" id="GO:0009507">
    <property type="term" value="C:chloroplast"/>
    <property type="evidence" value="ECO:0007669"/>
    <property type="project" value="TreeGrafter"/>
</dbReference>
<comment type="pathway">
    <text evidence="4">Porphyrin-containing compound metabolism; chlorophyll biosynthesis.</text>
</comment>
<dbReference type="NCBIfam" id="NF000818">
    <property type="entry name" value="PRK00062.1"/>
    <property type="match status" value="1"/>
</dbReference>
<comment type="cofactor">
    <cofactor evidence="2">
        <name>pyridoxal 5'-phosphate</name>
        <dbReference type="ChEBI" id="CHEBI:597326"/>
    </cofactor>
</comment>
<keyword evidence="8 12" id="KW-0663">Pyridoxal phosphate</keyword>
<sequence>MAGVSGVGLSWSSNISLCPVPKPSPASRPVSSVVKMAVSVEKKPFSLQKSEEIFTAAKELMPGGVNSPVRAFKSVGGQPIVFDSVKGSRMWDVDGNEYIDYVGSWGPAIIGHADDKVNSALIETLKKGTSFGAPCLLENILAEMVIEAVPSIEMVRFVNSGTEACMGALRLARAFTGHEKIIKFEGCYHGHADPFLVKAGSGVATLGLPDSPGVPKGATFETLTSPYNDAETVKSLFESNKGEIAAVILEPVVGNAGFIPPKPDFLSFLRQITKDNGALLIFDEVMTGFRLAFGGAQEYFGITPDLTTLGKIIGGGLPVGAYGGRRDIMEMVAPAGPMYQAGTLSGNPLAMTAGIHTLRRLKEAGCYEYLDKITGDLVRGILDAGRDAGHEMSGGFIRGMFGFFFMEGPVYNFGDAKKSDTAKFARFYRGMLEEGVYFAPSQFEAGFTSLAHTAHDIEQTVEAAKRIFQRI</sequence>
<dbReference type="AlphaFoldDB" id="A0A843W937"/>
<protein>
    <recommendedName>
        <fullName evidence="11">Glutamate-1-semialdehyde 2,1-aminomutase, chloroplastic</fullName>
        <ecNumber evidence="7">5.4.3.8</ecNumber>
    </recommendedName>
</protein>
<dbReference type="GO" id="GO:0006782">
    <property type="term" value="P:protoporphyrinogen IX biosynthetic process"/>
    <property type="evidence" value="ECO:0007669"/>
    <property type="project" value="UniProtKB-UniPathway"/>
</dbReference>
<evidence type="ECO:0000256" key="11">
    <source>
        <dbReference type="ARBA" id="ARBA00074241"/>
    </source>
</evidence>
<accession>A0A843W937</accession>
<comment type="pathway">
    <text evidence="3">Porphyrin-containing compound metabolism; protoporphyrin-IX biosynthesis; 5-aminolevulinate from L-glutamyl-tRNA(Glu): step 2/2.</text>
</comment>
<reference evidence="13" key="1">
    <citation type="submission" date="2017-07" db="EMBL/GenBank/DDBJ databases">
        <title>Taro Niue Genome Assembly and Annotation.</title>
        <authorList>
            <person name="Atibalentja N."/>
            <person name="Keating K."/>
            <person name="Fields C.J."/>
        </authorList>
    </citation>
    <scope>NUCLEOTIDE SEQUENCE</scope>
    <source>
        <strain evidence="13">Niue_2</strain>
        <tissue evidence="13">Leaf</tissue>
    </source>
</reference>
<dbReference type="Gene3D" id="3.90.1150.10">
    <property type="entry name" value="Aspartate Aminotransferase, domain 1"/>
    <property type="match status" value="1"/>
</dbReference>
<dbReference type="NCBIfam" id="TIGR00713">
    <property type="entry name" value="hemL"/>
    <property type="match status" value="1"/>
</dbReference>
<evidence type="ECO:0000256" key="2">
    <source>
        <dbReference type="ARBA" id="ARBA00001933"/>
    </source>
</evidence>
<evidence type="ECO:0000313" key="14">
    <source>
        <dbReference type="Proteomes" id="UP000652761"/>
    </source>
</evidence>
<evidence type="ECO:0000256" key="10">
    <source>
        <dbReference type="ARBA" id="ARBA00023244"/>
    </source>
</evidence>
<dbReference type="GO" id="GO:0042286">
    <property type="term" value="F:glutamate-1-semialdehyde 2,1-aminomutase activity"/>
    <property type="evidence" value="ECO:0007669"/>
    <property type="project" value="UniProtKB-EC"/>
</dbReference>